<dbReference type="Proteomes" id="UP000265520">
    <property type="component" value="Unassembled WGS sequence"/>
</dbReference>
<reference evidence="1 2" key="1">
    <citation type="journal article" date="2018" name="Front. Plant Sci.">
        <title>Red Clover (Trifolium pratense) and Zigzag Clover (T. medium) - A Picture of Genomic Similarities and Differences.</title>
        <authorList>
            <person name="Dluhosova J."/>
            <person name="Istvanek J."/>
            <person name="Nedelnik J."/>
            <person name="Repkova J."/>
        </authorList>
    </citation>
    <scope>NUCLEOTIDE SEQUENCE [LARGE SCALE GENOMIC DNA]</scope>
    <source>
        <strain evidence="2">cv. 10/8</strain>
        <tissue evidence="1">Leaf</tissue>
    </source>
</reference>
<name>A0A392TPU6_9FABA</name>
<sequence length="65" mass="7199">APDLLRSAGLKASGLPPLRYQVLIRLSPRDCSRTVSLERALLLADLLRELLVRGSEFRVVISAQK</sequence>
<protein>
    <submittedName>
        <fullName evidence="1">Uncharacterized protein</fullName>
    </submittedName>
</protein>
<comment type="caution">
    <text evidence="1">The sequence shown here is derived from an EMBL/GenBank/DDBJ whole genome shotgun (WGS) entry which is preliminary data.</text>
</comment>
<evidence type="ECO:0000313" key="1">
    <source>
        <dbReference type="EMBL" id="MCI63002.1"/>
    </source>
</evidence>
<dbReference type="EMBL" id="LXQA010629230">
    <property type="protein sequence ID" value="MCI63002.1"/>
    <property type="molecule type" value="Genomic_DNA"/>
</dbReference>
<dbReference type="AlphaFoldDB" id="A0A392TPU6"/>
<proteinExistence type="predicted"/>
<keyword evidence="2" id="KW-1185">Reference proteome</keyword>
<feature type="non-terminal residue" evidence="1">
    <location>
        <position position="1"/>
    </location>
</feature>
<accession>A0A392TPU6</accession>
<evidence type="ECO:0000313" key="2">
    <source>
        <dbReference type="Proteomes" id="UP000265520"/>
    </source>
</evidence>
<organism evidence="1 2">
    <name type="scientific">Trifolium medium</name>
    <dbReference type="NCBI Taxonomy" id="97028"/>
    <lineage>
        <taxon>Eukaryota</taxon>
        <taxon>Viridiplantae</taxon>
        <taxon>Streptophyta</taxon>
        <taxon>Embryophyta</taxon>
        <taxon>Tracheophyta</taxon>
        <taxon>Spermatophyta</taxon>
        <taxon>Magnoliopsida</taxon>
        <taxon>eudicotyledons</taxon>
        <taxon>Gunneridae</taxon>
        <taxon>Pentapetalae</taxon>
        <taxon>rosids</taxon>
        <taxon>fabids</taxon>
        <taxon>Fabales</taxon>
        <taxon>Fabaceae</taxon>
        <taxon>Papilionoideae</taxon>
        <taxon>50 kb inversion clade</taxon>
        <taxon>NPAAA clade</taxon>
        <taxon>Hologalegina</taxon>
        <taxon>IRL clade</taxon>
        <taxon>Trifolieae</taxon>
        <taxon>Trifolium</taxon>
    </lineage>
</organism>